<dbReference type="SMART" id="SM00338">
    <property type="entry name" value="BRLZ"/>
    <property type="match status" value="1"/>
</dbReference>
<dbReference type="EMBL" id="CP144052">
    <property type="protein sequence ID" value="WWD16612.1"/>
    <property type="molecule type" value="Genomic_DNA"/>
</dbReference>
<protein>
    <recommendedName>
        <fullName evidence="2">BZIP domain-containing protein</fullName>
    </recommendedName>
</protein>
<dbReference type="AlphaFoldDB" id="A0AAJ8LF47"/>
<evidence type="ECO:0000256" key="1">
    <source>
        <dbReference type="SAM" id="MobiDB-lite"/>
    </source>
</evidence>
<feature type="region of interest" description="Disordered" evidence="1">
    <location>
        <begin position="556"/>
        <end position="580"/>
    </location>
</feature>
<dbReference type="InterPro" id="IPR046347">
    <property type="entry name" value="bZIP_sf"/>
</dbReference>
<proteinExistence type="predicted"/>
<feature type="compositionally biased region" description="Basic residues" evidence="1">
    <location>
        <begin position="22"/>
        <end position="31"/>
    </location>
</feature>
<feature type="compositionally biased region" description="Low complexity" evidence="1">
    <location>
        <begin position="274"/>
        <end position="283"/>
    </location>
</feature>
<feature type="domain" description="BZIP" evidence="2">
    <location>
        <begin position="65"/>
        <end position="79"/>
    </location>
</feature>
<dbReference type="PROSITE" id="PS00036">
    <property type="entry name" value="BZIP_BASIC"/>
    <property type="match status" value="1"/>
</dbReference>
<dbReference type="CDD" id="cd14688">
    <property type="entry name" value="bZIP_YAP"/>
    <property type="match status" value="1"/>
</dbReference>
<organism evidence="3 4">
    <name type="scientific">Kwoniella shandongensis</name>
    <dbReference type="NCBI Taxonomy" id="1734106"/>
    <lineage>
        <taxon>Eukaryota</taxon>
        <taxon>Fungi</taxon>
        <taxon>Dikarya</taxon>
        <taxon>Basidiomycota</taxon>
        <taxon>Agaricomycotina</taxon>
        <taxon>Tremellomycetes</taxon>
        <taxon>Tremellales</taxon>
        <taxon>Cryptococcaceae</taxon>
        <taxon>Kwoniella</taxon>
    </lineage>
</organism>
<dbReference type="PANTHER" id="PTHR38116">
    <property type="entry name" value="CHROMOSOME 7, WHOLE GENOME SHOTGUN SEQUENCE"/>
    <property type="match status" value="1"/>
</dbReference>
<feature type="region of interest" description="Disordered" evidence="1">
    <location>
        <begin position="1"/>
        <end position="72"/>
    </location>
</feature>
<gene>
    <name evidence="3" type="ORF">CI109_101040</name>
</gene>
<feature type="region of interest" description="Disordered" evidence="1">
    <location>
        <begin position="175"/>
        <end position="240"/>
    </location>
</feature>
<dbReference type="RefSeq" id="XP_031863033.2">
    <property type="nucleotide sequence ID" value="XM_032002694.2"/>
</dbReference>
<evidence type="ECO:0000313" key="3">
    <source>
        <dbReference type="EMBL" id="WWD16612.1"/>
    </source>
</evidence>
<dbReference type="KEGG" id="ksn:43586809"/>
<sequence length="580" mass="63614">MTGLSPLGGTSLAQTGDGKQGKTSKIKRMPGRPRADTEDGDSSTRGDSMQPEDGDGKGSSSTQVRKAQNRIAQREFRLRKQQYVRDLEARVEVLSGDKEERVELMTLLVRNLLKENKELRTMVQSMAAFLGEGMGSCLPRLGLSAVQLDAILNRADTDTAYEAFVNLKASREMETANPGLKMGEPRRRSSSTFKRKRGNSPDDNGRQEGPSSSGPSAGGSSSTQGAGAIGQKSNNERTPISEEFTYLFPDLDGMMIVSDAYGAHNAPRSGPVAQQGESSSASGGPPPLPPPRMESQEGHRHGYAQQLMHDTAKGPQPYPNQQYNAQPATYPNSDLSGFGITIPASSAVEDPMSSLAGPSSASSQTQAGYAQKHAHILTTDVGLADDERQKQLTAAVHSITHNDNTSFDGPGMTAAELAERRRQQDQLMKTIEQGDRSDRKMEAMQLITYHLNNFRVNHEYHLPPSLRPTVIQRTVPHEHAIDGIVFPTIRDRMILLRGRYDLVEVFHAILSEFTLHGQDVLDHRSYEVSEKFIHNYSILIDEQVIEISDKWRAARGEPPLQRPDKSGPGERIVPAERVKG</sequence>
<feature type="compositionally biased region" description="Low complexity" evidence="1">
    <location>
        <begin position="319"/>
        <end position="328"/>
    </location>
</feature>
<accession>A0AAJ8LF47</accession>
<dbReference type="InterPro" id="IPR021833">
    <property type="entry name" value="DUF3425"/>
</dbReference>
<dbReference type="PANTHER" id="PTHR38116:SF9">
    <property type="entry name" value="BZIP DOMAIN-CONTAINING PROTEIN"/>
    <property type="match status" value="1"/>
</dbReference>
<dbReference type="Gene3D" id="1.20.5.170">
    <property type="match status" value="1"/>
</dbReference>
<evidence type="ECO:0000313" key="4">
    <source>
        <dbReference type="Proteomes" id="UP000322225"/>
    </source>
</evidence>
<evidence type="ECO:0000259" key="2">
    <source>
        <dbReference type="PROSITE" id="PS00036"/>
    </source>
</evidence>
<feature type="compositionally biased region" description="Basic and acidic residues" evidence="1">
    <location>
        <begin position="562"/>
        <end position="580"/>
    </location>
</feature>
<dbReference type="GO" id="GO:0003700">
    <property type="term" value="F:DNA-binding transcription factor activity"/>
    <property type="evidence" value="ECO:0007669"/>
    <property type="project" value="InterPro"/>
</dbReference>
<reference evidence="3" key="1">
    <citation type="submission" date="2017-08" db="EMBL/GenBank/DDBJ databases">
        <authorList>
            <person name="Cuomo C."/>
            <person name="Billmyre B."/>
            <person name="Heitman J."/>
        </authorList>
    </citation>
    <scope>NUCLEOTIDE SEQUENCE</scope>
    <source>
        <strain evidence="3">CBS 12478</strain>
    </source>
</reference>
<reference evidence="3" key="2">
    <citation type="submission" date="2024-01" db="EMBL/GenBank/DDBJ databases">
        <title>Comparative genomics of Cryptococcus and Kwoniella reveals pathogenesis evolution and contrasting modes of karyotype evolution via chromosome fusion or intercentromeric recombination.</title>
        <authorList>
            <person name="Coelho M.A."/>
            <person name="David-Palma M."/>
            <person name="Shea T."/>
            <person name="Bowers K."/>
            <person name="McGinley-Smith S."/>
            <person name="Mohammad A.W."/>
            <person name="Gnirke A."/>
            <person name="Yurkov A.M."/>
            <person name="Nowrousian M."/>
            <person name="Sun S."/>
            <person name="Cuomo C.A."/>
            <person name="Heitman J."/>
        </authorList>
    </citation>
    <scope>NUCLEOTIDE SEQUENCE</scope>
    <source>
        <strain evidence="3">CBS 12478</strain>
    </source>
</reference>
<dbReference type="Proteomes" id="UP000322225">
    <property type="component" value="Chromosome 2"/>
</dbReference>
<name>A0AAJ8LF47_9TREE</name>
<dbReference type="InterPro" id="IPR004827">
    <property type="entry name" value="bZIP"/>
</dbReference>
<feature type="region of interest" description="Disordered" evidence="1">
    <location>
        <begin position="310"/>
        <end position="329"/>
    </location>
</feature>
<feature type="compositionally biased region" description="Low complexity" evidence="1">
    <location>
        <begin position="209"/>
        <end position="231"/>
    </location>
</feature>
<dbReference type="Pfam" id="PF00170">
    <property type="entry name" value="bZIP_1"/>
    <property type="match status" value="1"/>
</dbReference>
<dbReference type="GeneID" id="43586809"/>
<keyword evidence="4" id="KW-1185">Reference proteome</keyword>
<dbReference type="Pfam" id="PF11905">
    <property type="entry name" value="DUF3425"/>
    <property type="match status" value="1"/>
</dbReference>
<feature type="region of interest" description="Disordered" evidence="1">
    <location>
        <begin position="266"/>
        <end position="302"/>
    </location>
</feature>
<dbReference type="SUPFAM" id="SSF57959">
    <property type="entry name" value="Leucine zipper domain"/>
    <property type="match status" value="1"/>
</dbReference>